<evidence type="ECO:0000313" key="1">
    <source>
        <dbReference type="EMBL" id="KAF5206786.1"/>
    </source>
</evidence>
<name>A0A7J6XAF1_THATH</name>
<reference evidence="1 2" key="1">
    <citation type="submission" date="2020-06" db="EMBL/GenBank/DDBJ databases">
        <title>Transcriptomic and genomic resources for Thalictrum thalictroides and T. hernandezii: Facilitating candidate gene discovery in an emerging model plant lineage.</title>
        <authorList>
            <person name="Arias T."/>
            <person name="Riano-Pachon D.M."/>
            <person name="Di Stilio V.S."/>
        </authorList>
    </citation>
    <scope>NUCLEOTIDE SEQUENCE [LARGE SCALE GENOMIC DNA]</scope>
    <source>
        <strain evidence="2">cv. WT478/WT964</strain>
        <tissue evidence="1">Leaves</tissue>
    </source>
</reference>
<gene>
    <name evidence="1" type="ORF">FRX31_003625</name>
</gene>
<dbReference type="AlphaFoldDB" id="A0A7J6XAF1"/>
<sequence>MENEYPQFLYNEGKKAASLVPESLLMSPWIEPLAFKDDIVLVKLLCSFSYTDGDPKTYTNLYLYNIATRSLEKLCTAERLQCQLGFMIAVPYSMSLAPLV</sequence>
<proteinExistence type="predicted"/>
<dbReference type="EMBL" id="JABWDY010002266">
    <property type="protein sequence ID" value="KAF5206786.1"/>
    <property type="molecule type" value="Genomic_DNA"/>
</dbReference>
<protein>
    <submittedName>
        <fullName evidence="1">Uncharacterized protein</fullName>
    </submittedName>
</protein>
<comment type="caution">
    <text evidence="1">The sequence shown here is derived from an EMBL/GenBank/DDBJ whole genome shotgun (WGS) entry which is preliminary data.</text>
</comment>
<accession>A0A7J6XAF1</accession>
<dbReference type="Proteomes" id="UP000554482">
    <property type="component" value="Unassembled WGS sequence"/>
</dbReference>
<keyword evidence="2" id="KW-1185">Reference proteome</keyword>
<organism evidence="1 2">
    <name type="scientific">Thalictrum thalictroides</name>
    <name type="common">Rue-anemone</name>
    <name type="synonym">Anemone thalictroides</name>
    <dbReference type="NCBI Taxonomy" id="46969"/>
    <lineage>
        <taxon>Eukaryota</taxon>
        <taxon>Viridiplantae</taxon>
        <taxon>Streptophyta</taxon>
        <taxon>Embryophyta</taxon>
        <taxon>Tracheophyta</taxon>
        <taxon>Spermatophyta</taxon>
        <taxon>Magnoliopsida</taxon>
        <taxon>Ranunculales</taxon>
        <taxon>Ranunculaceae</taxon>
        <taxon>Thalictroideae</taxon>
        <taxon>Thalictrum</taxon>
    </lineage>
</organism>
<dbReference type="OrthoDB" id="626202at2759"/>
<evidence type="ECO:0000313" key="2">
    <source>
        <dbReference type="Proteomes" id="UP000554482"/>
    </source>
</evidence>